<protein>
    <submittedName>
        <fullName evidence="9">Serine/threonine protein kinase</fullName>
    </submittedName>
</protein>
<reference evidence="9 10" key="1">
    <citation type="submission" date="2024-03" db="EMBL/GenBank/DDBJ databases">
        <title>Genome-scale model development and genomic sequencing of the oleaginous clade Lipomyces.</title>
        <authorList>
            <consortium name="Lawrence Berkeley National Laboratory"/>
            <person name="Czajka J.J."/>
            <person name="Han Y."/>
            <person name="Kim J."/>
            <person name="Mondo S.J."/>
            <person name="Hofstad B.A."/>
            <person name="Robles A."/>
            <person name="Haridas S."/>
            <person name="Riley R."/>
            <person name="LaButti K."/>
            <person name="Pangilinan J."/>
            <person name="Andreopoulos W."/>
            <person name="Lipzen A."/>
            <person name="Yan J."/>
            <person name="Wang M."/>
            <person name="Ng V."/>
            <person name="Grigoriev I.V."/>
            <person name="Spatafora J.W."/>
            <person name="Magnuson J.K."/>
            <person name="Baker S.E."/>
            <person name="Pomraning K.R."/>
        </authorList>
    </citation>
    <scope>NUCLEOTIDE SEQUENCE [LARGE SCALE GENOMIC DNA]</scope>
    <source>
        <strain evidence="9 10">Phaff 52-87</strain>
    </source>
</reference>
<comment type="caution">
    <text evidence="9">The sequence shown here is derived from an EMBL/GenBank/DDBJ whole genome shotgun (WGS) entry which is preliminary data.</text>
</comment>
<feature type="compositionally biased region" description="Low complexity" evidence="7">
    <location>
        <begin position="639"/>
        <end position="683"/>
    </location>
</feature>
<dbReference type="InterPro" id="IPR030616">
    <property type="entry name" value="Aur-like"/>
</dbReference>
<feature type="compositionally biased region" description="Basic and acidic residues" evidence="7">
    <location>
        <begin position="615"/>
        <end position="627"/>
    </location>
</feature>
<feature type="compositionally biased region" description="Basic and acidic residues" evidence="7">
    <location>
        <begin position="587"/>
        <end position="597"/>
    </location>
</feature>
<dbReference type="SUPFAM" id="SSF56112">
    <property type="entry name" value="Protein kinase-like (PK-like)"/>
    <property type="match status" value="1"/>
</dbReference>
<dbReference type="PROSITE" id="PS00107">
    <property type="entry name" value="PROTEIN_KINASE_ATP"/>
    <property type="match status" value="1"/>
</dbReference>
<dbReference type="Proteomes" id="UP001498771">
    <property type="component" value="Unassembled WGS sequence"/>
</dbReference>
<feature type="region of interest" description="Disordered" evidence="7">
    <location>
        <begin position="352"/>
        <end position="436"/>
    </location>
</feature>
<feature type="region of interest" description="Disordered" evidence="7">
    <location>
        <begin position="779"/>
        <end position="845"/>
    </location>
</feature>
<evidence type="ECO:0000256" key="1">
    <source>
        <dbReference type="ARBA" id="ARBA00022527"/>
    </source>
</evidence>
<dbReference type="InterPro" id="IPR017441">
    <property type="entry name" value="Protein_kinase_ATP_BS"/>
</dbReference>
<feature type="compositionally biased region" description="Low complexity" evidence="7">
    <location>
        <begin position="599"/>
        <end position="608"/>
    </location>
</feature>
<evidence type="ECO:0000256" key="2">
    <source>
        <dbReference type="ARBA" id="ARBA00022679"/>
    </source>
</evidence>
<dbReference type="PANTHER" id="PTHR24350">
    <property type="entry name" value="SERINE/THREONINE-PROTEIN KINASE IAL-RELATED"/>
    <property type="match status" value="1"/>
</dbReference>
<dbReference type="InterPro" id="IPR011009">
    <property type="entry name" value="Kinase-like_dom_sf"/>
</dbReference>
<dbReference type="PROSITE" id="PS50011">
    <property type="entry name" value="PROTEIN_KINASE_DOM"/>
    <property type="match status" value="1"/>
</dbReference>
<keyword evidence="2" id="KW-0808">Transferase</keyword>
<evidence type="ECO:0000259" key="8">
    <source>
        <dbReference type="PROSITE" id="PS50011"/>
    </source>
</evidence>
<evidence type="ECO:0000256" key="3">
    <source>
        <dbReference type="ARBA" id="ARBA00022741"/>
    </source>
</evidence>
<evidence type="ECO:0000256" key="6">
    <source>
        <dbReference type="PROSITE-ProRule" id="PRU10141"/>
    </source>
</evidence>
<dbReference type="EMBL" id="JBBJBU010000006">
    <property type="protein sequence ID" value="KAK7205163.1"/>
    <property type="molecule type" value="Genomic_DNA"/>
</dbReference>
<sequence length="845" mass="93464">MAPGGNRADVQNARAKLVESYNQILEEFNTDQDLKNVGNYRISRMIGKGSFGKVYLATHKLTGTKVVLKSAEKSDLNLAREIHHYRQLLHPHIARLYEVVITETLVWLVLEYCPGDELYTYVLRHGRLSTDQVQRIFAQLCGAVAYIHTKNIVHRDLKLENILMDKHDRVKLCDFGFTRECEPKRLLQTFCGTICYAAPEMVLGEKYHGQAVDVWALGIILYALLCGELPFDEEDEVQTRLRISNDDPDYPDFLPEDALNLLQSILSKRSSTRPSATEILQHPFLSQYSGEQISQLLILQPPPFSTKLERDILDRLRHAYIDIDAMRESVLQQKCDNLAGWWALIVEHEQRKSKRSKKKRRSERYKRSTEGSLSRRASTETAIPLQKPVHVEDPVDESTQTLEETIRSQAEEAANAPAPSDGGHSEGATSPRRRHRSNLFREIVDVLAHPKQWGSASGGSGGPSGHLRSGERTSSSSRRPSISSFLSLHKSQSPASDHHRGGLLGRNSPVGTGGRQQQQKPAGDASKHENRSSPAHTASRPTSADQAAAASAATSSTATAAGTAPAVGNGVQGLSKPASLSRSLTDGGEHIRRDRSSTRNRSSLSSLRMTGMHSSDSRRSVSLDRHSSPNSGRVRRGISRTSTSSSFSSLRSSNPRRSTFSRKSSTSSNSISSMNTSRSPRSSLRYNPSTPTVSDGFDHQRRRPKFSRHRRSSNEDDNSSVSSRSTATASFGTPRPMYASTQQQRAVKGRFSNEAVFYKSGSGRNFSADTFFNEPTQPRRRMMGFRSGNSGVRGRKGVPEDASEPALYRDGTEKKDDGGDGIEAVDEEGEYSDEEGADIKLVPNS</sequence>
<dbReference type="GeneID" id="90040008"/>
<dbReference type="CDD" id="cd14003">
    <property type="entry name" value="STKc_AMPK-like"/>
    <property type="match status" value="1"/>
</dbReference>
<proteinExistence type="predicted"/>
<dbReference type="Gene3D" id="1.10.510.10">
    <property type="entry name" value="Transferase(Phosphotransferase) domain 1"/>
    <property type="match status" value="1"/>
</dbReference>
<feature type="compositionally biased region" description="Polar residues" evidence="7">
    <location>
        <begin position="370"/>
        <end position="381"/>
    </location>
</feature>
<accession>A0ABR1F5P4</accession>
<evidence type="ECO:0000313" key="10">
    <source>
        <dbReference type="Proteomes" id="UP001498771"/>
    </source>
</evidence>
<organism evidence="9 10">
    <name type="scientific">Myxozyma melibiosi</name>
    <dbReference type="NCBI Taxonomy" id="54550"/>
    <lineage>
        <taxon>Eukaryota</taxon>
        <taxon>Fungi</taxon>
        <taxon>Dikarya</taxon>
        <taxon>Ascomycota</taxon>
        <taxon>Saccharomycotina</taxon>
        <taxon>Lipomycetes</taxon>
        <taxon>Lipomycetales</taxon>
        <taxon>Lipomycetaceae</taxon>
        <taxon>Myxozyma</taxon>
    </lineage>
</organism>
<feature type="compositionally biased region" description="Low complexity" evidence="7">
    <location>
        <begin position="719"/>
        <end position="730"/>
    </location>
</feature>
<dbReference type="InterPro" id="IPR008271">
    <property type="entry name" value="Ser/Thr_kinase_AS"/>
</dbReference>
<dbReference type="PROSITE" id="PS00108">
    <property type="entry name" value="PROTEIN_KINASE_ST"/>
    <property type="match status" value="1"/>
</dbReference>
<dbReference type="InterPro" id="IPR000719">
    <property type="entry name" value="Prot_kinase_dom"/>
</dbReference>
<keyword evidence="1 9" id="KW-0723">Serine/threonine-protein kinase</keyword>
<dbReference type="SMART" id="SM00220">
    <property type="entry name" value="S_TKc"/>
    <property type="match status" value="1"/>
</dbReference>
<dbReference type="GO" id="GO:0004674">
    <property type="term" value="F:protein serine/threonine kinase activity"/>
    <property type="evidence" value="ECO:0007669"/>
    <property type="project" value="UniProtKB-KW"/>
</dbReference>
<feature type="binding site" evidence="6">
    <location>
        <position position="69"/>
    </location>
    <ligand>
        <name>ATP</name>
        <dbReference type="ChEBI" id="CHEBI:30616"/>
    </ligand>
</feature>
<feature type="compositionally biased region" description="Acidic residues" evidence="7">
    <location>
        <begin position="819"/>
        <end position="836"/>
    </location>
</feature>
<dbReference type="RefSeq" id="XP_064768196.1">
    <property type="nucleotide sequence ID" value="XM_064914496.1"/>
</dbReference>
<feature type="compositionally biased region" description="Low complexity" evidence="7">
    <location>
        <begin position="538"/>
        <end position="566"/>
    </location>
</feature>
<feature type="compositionally biased region" description="Polar residues" evidence="7">
    <location>
        <begin position="684"/>
        <end position="693"/>
    </location>
</feature>
<feature type="region of interest" description="Disordered" evidence="7">
    <location>
        <begin position="450"/>
        <end position="746"/>
    </location>
</feature>
<evidence type="ECO:0000256" key="5">
    <source>
        <dbReference type="ARBA" id="ARBA00022840"/>
    </source>
</evidence>
<feature type="compositionally biased region" description="Low complexity" evidence="7">
    <location>
        <begin position="472"/>
        <end position="487"/>
    </location>
</feature>
<keyword evidence="10" id="KW-1185">Reference proteome</keyword>
<keyword evidence="5 6" id="KW-0067">ATP-binding</keyword>
<gene>
    <name evidence="9" type="ORF">BZA70DRAFT_295638</name>
</gene>
<keyword evidence="3 6" id="KW-0547">Nucleotide-binding</keyword>
<feature type="domain" description="Protein kinase" evidence="8">
    <location>
        <begin position="40"/>
        <end position="285"/>
    </location>
</feature>
<evidence type="ECO:0000256" key="7">
    <source>
        <dbReference type="SAM" id="MobiDB-lite"/>
    </source>
</evidence>
<feature type="compositionally biased region" description="Basic residues" evidence="7">
    <location>
        <begin position="352"/>
        <end position="364"/>
    </location>
</feature>
<dbReference type="Pfam" id="PF00069">
    <property type="entry name" value="Pkinase"/>
    <property type="match status" value="1"/>
</dbReference>
<evidence type="ECO:0000313" key="9">
    <source>
        <dbReference type="EMBL" id="KAK7205163.1"/>
    </source>
</evidence>
<keyword evidence="4 9" id="KW-0418">Kinase</keyword>
<evidence type="ECO:0000256" key="4">
    <source>
        <dbReference type="ARBA" id="ARBA00022777"/>
    </source>
</evidence>
<name>A0ABR1F5P4_9ASCO</name>
<feature type="compositionally biased region" description="Basic residues" evidence="7">
    <location>
        <begin position="700"/>
        <end position="711"/>
    </location>
</feature>